<gene>
    <name evidence="2" type="ORF">HYN46_09820</name>
</gene>
<dbReference type="EMBL" id="CP031222">
    <property type="protein sequence ID" value="AXI03112.1"/>
    <property type="molecule type" value="Genomic_DNA"/>
</dbReference>
<evidence type="ECO:0000313" key="2">
    <source>
        <dbReference type="EMBL" id="AXI03112.1"/>
    </source>
</evidence>
<feature type="domain" description="Hemerythrin-like" evidence="1">
    <location>
        <begin position="29"/>
        <end position="148"/>
    </location>
</feature>
<proteinExistence type="predicted"/>
<reference evidence="2 3" key="1">
    <citation type="submission" date="2018-07" db="EMBL/GenBank/DDBJ databases">
        <title>Genome sequencing of Moraxellaceae gen. HYN0046.</title>
        <authorList>
            <person name="Kim M."/>
            <person name="Yi H."/>
        </authorList>
    </citation>
    <scope>NUCLEOTIDE SEQUENCE [LARGE SCALE GENOMIC DNA]</scope>
    <source>
        <strain evidence="2 3">HYN0046</strain>
    </source>
</reference>
<organism evidence="2 3">
    <name type="scientific">Aquirhabdus parva</name>
    <dbReference type="NCBI Taxonomy" id="2283318"/>
    <lineage>
        <taxon>Bacteria</taxon>
        <taxon>Pseudomonadati</taxon>
        <taxon>Pseudomonadota</taxon>
        <taxon>Gammaproteobacteria</taxon>
        <taxon>Moraxellales</taxon>
        <taxon>Moraxellaceae</taxon>
        <taxon>Aquirhabdus</taxon>
    </lineage>
</organism>
<name>A0A345P753_9GAMM</name>
<dbReference type="PANTHER" id="PTHR35585:SF1">
    <property type="entry name" value="HHE DOMAIN PROTEIN (AFU_ORTHOLOGUE AFUA_4G00730)"/>
    <property type="match status" value="1"/>
</dbReference>
<dbReference type="PANTHER" id="PTHR35585">
    <property type="entry name" value="HHE DOMAIN PROTEIN (AFU_ORTHOLOGUE AFUA_4G00730)"/>
    <property type="match status" value="1"/>
</dbReference>
<dbReference type="AlphaFoldDB" id="A0A345P753"/>
<dbReference type="Proteomes" id="UP000253940">
    <property type="component" value="Chromosome"/>
</dbReference>
<sequence>MKGSSIFWIKKKSRRSIMNTQVIVNSPNAIDVLITDHRKIGELFTDYLELGEGDSRLKEKFAKFLRRDLLKYMIIQENVFFPFIATKITRGQDLIDEAIVAHVGFKELIAKLQNMSPDDELFDATIKVLSQRFEIYVGDMESCFFPLLKRSDIDLDELGVRMLKGAEKVD</sequence>
<dbReference type="Pfam" id="PF01814">
    <property type="entry name" value="Hemerythrin"/>
    <property type="match status" value="1"/>
</dbReference>
<dbReference type="KEGG" id="mbah:HYN46_09820"/>
<dbReference type="OrthoDB" id="9793637at2"/>
<evidence type="ECO:0000313" key="3">
    <source>
        <dbReference type="Proteomes" id="UP000253940"/>
    </source>
</evidence>
<protein>
    <submittedName>
        <fullName evidence="2">Hemerythrin domain-containing protein</fullName>
    </submittedName>
</protein>
<evidence type="ECO:0000259" key="1">
    <source>
        <dbReference type="Pfam" id="PF01814"/>
    </source>
</evidence>
<accession>A0A345P753</accession>
<keyword evidence="3" id="KW-1185">Reference proteome</keyword>
<dbReference type="InterPro" id="IPR012312">
    <property type="entry name" value="Hemerythrin-like"/>
</dbReference>